<sequence length="113" mass="12368">MPTAEQPHFSFQNVQLQMRFFLPSQCRAPTGHDRVMLYPNGSPEATSTPSEGYSNSIHQGNTCRPAKLPTDACVSHHRALSRPPGIALHGDMFYRTSAKGGTPTANQEQTNSL</sequence>
<evidence type="ECO:0000313" key="2">
    <source>
        <dbReference type="EMBL" id="PIC33095.1"/>
    </source>
</evidence>
<reference evidence="3" key="1">
    <citation type="submission" date="2017-10" db="EMBL/GenBank/DDBJ databases">
        <title>Rapid genome shrinkage in a self-fertile nematode reveals novel sperm competition proteins.</title>
        <authorList>
            <person name="Yin D."/>
            <person name="Schwarz E.M."/>
            <person name="Thomas C.G."/>
            <person name="Felde R.L."/>
            <person name="Korf I.F."/>
            <person name="Cutter A.D."/>
            <person name="Schartner C.M."/>
            <person name="Ralston E.J."/>
            <person name="Meyer B.J."/>
            <person name="Haag E.S."/>
        </authorList>
    </citation>
    <scope>NUCLEOTIDE SEQUENCE [LARGE SCALE GENOMIC DNA]</scope>
    <source>
        <strain evidence="3">JU1422</strain>
    </source>
</reference>
<dbReference type="AlphaFoldDB" id="A0A2G5U0M4"/>
<dbReference type="Proteomes" id="UP000230233">
    <property type="component" value="Chromosome IV"/>
</dbReference>
<feature type="compositionally biased region" description="Polar residues" evidence="1">
    <location>
        <begin position="43"/>
        <end position="62"/>
    </location>
</feature>
<protein>
    <submittedName>
        <fullName evidence="2">Uncharacterized protein</fullName>
    </submittedName>
</protein>
<evidence type="ECO:0000256" key="1">
    <source>
        <dbReference type="SAM" id="MobiDB-lite"/>
    </source>
</evidence>
<dbReference type="EMBL" id="PDUG01000004">
    <property type="protein sequence ID" value="PIC33095.1"/>
    <property type="molecule type" value="Genomic_DNA"/>
</dbReference>
<name>A0A2G5U0M4_9PELO</name>
<keyword evidence="3" id="KW-1185">Reference proteome</keyword>
<accession>A0A2G5U0M4</accession>
<feature type="region of interest" description="Disordered" evidence="1">
    <location>
        <begin position="33"/>
        <end position="62"/>
    </location>
</feature>
<organism evidence="2 3">
    <name type="scientific">Caenorhabditis nigoni</name>
    <dbReference type="NCBI Taxonomy" id="1611254"/>
    <lineage>
        <taxon>Eukaryota</taxon>
        <taxon>Metazoa</taxon>
        <taxon>Ecdysozoa</taxon>
        <taxon>Nematoda</taxon>
        <taxon>Chromadorea</taxon>
        <taxon>Rhabditida</taxon>
        <taxon>Rhabditina</taxon>
        <taxon>Rhabditomorpha</taxon>
        <taxon>Rhabditoidea</taxon>
        <taxon>Rhabditidae</taxon>
        <taxon>Peloderinae</taxon>
        <taxon>Caenorhabditis</taxon>
    </lineage>
</organism>
<proteinExistence type="predicted"/>
<comment type="caution">
    <text evidence="2">The sequence shown here is derived from an EMBL/GenBank/DDBJ whole genome shotgun (WGS) entry which is preliminary data.</text>
</comment>
<evidence type="ECO:0000313" key="3">
    <source>
        <dbReference type="Proteomes" id="UP000230233"/>
    </source>
</evidence>
<gene>
    <name evidence="2" type="primary">Cnig_chr_IV.g13199</name>
    <name evidence="2" type="ORF">B9Z55_013199</name>
</gene>